<evidence type="ECO:0000313" key="2">
    <source>
        <dbReference type="EMBL" id="GAG08172.1"/>
    </source>
</evidence>
<gene>
    <name evidence="2" type="ORF">S01H1_33067</name>
</gene>
<proteinExistence type="predicted"/>
<dbReference type="InterPro" id="IPR014284">
    <property type="entry name" value="RNA_pol_sigma-70_dom"/>
</dbReference>
<dbReference type="InterPro" id="IPR036388">
    <property type="entry name" value="WH-like_DNA-bd_sf"/>
</dbReference>
<dbReference type="SUPFAM" id="SSF88659">
    <property type="entry name" value="Sigma3 and sigma4 domains of RNA polymerase sigma factors"/>
    <property type="match status" value="1"/>
</dbReference>
<evidence type="ECO:0000259" key="1">
    <source>
        <dbReference type="Pfam" id="PF04542"/>
    </source>
</evidence>
<name>X0VA02_9ZZZZ</name>
<sequence length="174" mass="20745">IKEFEVIISRFSRFVKANIQKFNVQKNGIDPDDILQEVKIKIWKILEDEKKIKNYASYIRKIVNSSIIDQLRRSKREKGIFINEKHKLVSEQKSNYLINISNDINAKEIIGHAVDSLIESRRKVVKMFLLNMTIEEIAIYFKWTRDKTRNLLYRGLSDLKKILREKGIEYENKE</sequence>
<dbReference type="Gene3D" id="1.10.10.10">
    <property type="entry name" value="Winged helix-like DNA-binding domain superfamily/Winged helix DNA-binding domain"/>
    <property type="match status" value="1"/>
</dbReference>
<organism evidence="2">
    <name type="scientific">marine sediment metagenome</name>
    <dbReference type="NCBI Taxonomy" id="412755"/>
    <lineage>
        <taxon>unclassified sequences</taxon>
        <taxon>metagenomes</taxon>
        <taxon>ecological metagenomes</taxon>
    </lineage>
</organism>
<dbReference type="InterPro" id="IPR007627">
    <property type="entry name" value="RNA_pol_sigma70_r2"/>
</dbReference>
<dbReference type="EMBL" id="BARS01020514">
    <property type="protein sequence ID" value="GAG08172.1"/>
    <property type="molecule type" value="Genomic_DNA"/>
</dbReference>
<dbReference type="InterPro" id="IPR013325">
    <property type="entry name" value="RNA_pol_sigma_r2"/>
</dbReference>
<dbReference type="Pfam" id="PF04542">
    <property type="entry name" value="Sigma70_r2"/>
    <property type="match status" value="1"/>
</dbReference>
<dbReference type="AlphaFoldDB" id="X0VA02"/>
<dbReference type="GO" id="GO:0006352">
    <property type="term" value="P:DNA-templated transcription initiation"/>
    <property type="evidence" value="ECO:0007669"/>
    <property type="project" value="InterPro"/>
</dbReference>
<feature type="domain" description="RNA polymerase sigma-70 region 2" evidence="1">
    <location>
        <begin position="8"/>
        <end position="76"/>
    </location>
</feature>
<dbReference type="SUPFAM" id="SSF88946">
    <property type="entry name" value="Sigma2 domain of RNA polymerase sigma factors"/>
    <property type="match status" value="1"/>
</dbReference>
<dbReference type="InterPro" id="IPR013324">
    <property type="entry name" value="RNA_pol_sigma_r3/r4-like"/>
</dbReference>
<protein>
    <recommendedName>
        <fullName evidence="1">RNA polymerase sigma-70 region 2 domain-containing protein</fullName>
    </recommendedName>
</protein>
<dbReference type="Gene3D" id="1.10.1740.10">
    <property type="match status" value="1"/>
</dbReference>
<accession>X0VA02</accession>
<comment type="caution">
    <text evidence="2">The sequence shown here is derived from an EMBL/GenBank/DDBJ whole genome shotgun (WGS) entry which is preliminary data.</text>
</comment>
<dbReference type="GO" id="GO:0003700">
    <property type="term" value="F:DNA-binding transcription factor activity"/>
    <property type="evidence" value="ECO:0007669"/>
    <property type="project" value="InterPro"/>
</dbReference>
<feature type="non-terminal residue" evidence="2">
    <location>
        <position position="1"/>
    </location>
</feature>
<dbReference type="NCBIfam" id="TIGR02937">
    <property type="entry name" value="sigma70-ECF"/>
    <property type="match status" value="1"/>
</dbReference>
<reference evidence="2" key="1">
    <citation type="journal article" date="2014" name="Front. Microbiol.">
        <title>High frequency of phylogenetically diverse reductive dehalogenase-homologous genes in deep subseafloor sedimentary metagenomes.</title>
        <authorList>
            <person name="Kawai M."/>
            <person name="Futagami T."/>
            <person name="Toyoda A."/>
            <person name="Takaki Y."/>
            <person name="Nishi S."/>
            <person name="Hori S."/>
            <person name="Arai W."/>
            <person name="Tsubouchi T."/>
            <person name="Morono Y."/>
            <person name="Uchiyama I."/>
            <person name="Ito T."/>
            <person name="Fujiyama A."/>
            <person name="Inagaki F."/>
            <person name="Takami H."/>
        </authorList>
    </citation>
    <scope>NUCLEOTIDE SEQUENCE</scope>
    <source>
        <strain evidence="2">Expedition CK06-06</strain>
    </source>
</reference>